<evidence type="ECO:0000259" key="7">
    <source>
        <dbReference type="SMART" id="SM00244"/>
    </source>
</evidence>
<dbReference type="SUPFAM" id="SSF117892">
    <property type="entry name" value="Band 7/SPFH domain"/>
    <property type="match status" value="1"/>
</dbReference>
<dbReference type="InterPro" id="IPR001972">
    <property type="entry name" value="Stomatin_HflK_fam"/>
</dbReference>
<dbReference type="STRING" id="1359163.NLO413_0875"/>
<organism evidence="8 9">
    <name type="scientific">Candidatus Neoehrlichia procyonis str. RAC413</name>
    <dbReference type="NCBI Taxonomy" id="1359163"/>
    <lineage>
        <taxon>Bacteria</taxon>
        <taxon>Pseudomonadati</taxon>
        <taxon>Pseudomonadota</taxon>
        <taxon>Alphaproteobacteria</taxon>
        <taxon>Rickettsiales</taxon>
        <taxon>Anaplasmataceae</taxon>
        <taxon>Candidatus Neoehrlichia</taxon>
    </lineage>
</organism>
<reference evidence="8 9" key="1">
    <citation type="submission" date="2015-02" db="EMBL/GenBank/DDBJ databases">
        <title>Genome Sequencing of Rickettsiales.</title>
        <authorList>
            <person name="Daugherty S.C."/>
            <person name="Su Q."/>
            <person name="Abolude K."/>
            <person name="Beier-Sexton M."/>
            <person name="Carlyon J.A."/>
            <person name="Carter R."/>
            <person name="Day N.P."/>
            <person name="Dumler S.J."/>
            <person name="Dyachenko V."/>
            <person name="Godinez A."/>
            <person name="Kurtti T.J."/>
            <person name="Lichay M."/>
            <person name="Mullins K.E."/>
            <person name="Ott S."/>
            <person name="Pappas-Brown V."/>
            <person name="Paris D.H."/>
            <person name="Patel P."/>
            <person name="Richards A.L."/>
            <person name="Sadzewicz L."/>
            <person name="Sears K."/>
            <person name="Seidman D."/>
            <person name="Sengamalay N."/>
            <person name="Stenos J."/>
            <person name="Tallon L.J."/>
            <person name="Vincent G."/>
            <person name="Fraser C.M."/>
            <person name="Munderloh U."/>
            <person name="Dunning-Hotopp J.C."/>
        </authorList>
    </citation>
    <scope>NUCLEOTIDE SEQUENCE [LARGE SCALE GENOMIC DNA]</scope>
    <source>
        <strain evidence="8 9">RAC413</strain>
    </source>
</reference>
<feature type="domain" description="Band 7" evidence="7">
    <location>
        <begin position="22"/>
        <end position="184"/>
    </location>
</feature>
<dbReference type="EMBL" id="LANX01000001">
    <property type="protein sequence ID" value="KJV69482.1"/>
    <property type="molecule type" value="Genomic_DNA"/>
</dbReference>
<evidence type="ECO:0000313" key="9">
    <source>
        <dbReference type="Proteomes" id="UP000033562"/>
    </source>
</evidence>
<dbReference type="PANTHER" id="PTHR42911">
    <property type="entry name" value="MODULATOR OF FTSH PROTEASE HFLC"/>
    <property type="match status" value="1"/>
</dbReference>
<gene>
    <name evidence="8" type="primary">hflC</name>
    <name evidence="8" type="ORF">NLO413_0875</name>
</gene>
<comment type="caution">
    <text evidence="8">The sequence shown here is derived from an EMBL/GenBank/DDBJ whole genome shotgun (WGS) entry which is preliminary data.</text>
</comment>
<evidence type="ECO:0000256" key="2">
    <source>
        <dbReference type="ARBA" id="ARBA00007862"/>
    </source>
</evidence>
<keyword evidence="3" id="KW-0812">Transmembrane</keyword>
<evidence type="ECO:0000256" key="1">
    <source>
        <dbReference type="ARBA" id="ARBA00004167"/>
    </source>
</evidence>
<keyword evidence="4" id="KW-1133">Transmembrane helix</keyword>
<dbReference type="CDD" id="cd03405">
    <property type="entry name" value="SPFH_HflC"/>
    <property type="match status" value="1"/>
</dbReference>
<evidence type="ECO:0000256" key="3">
    <source>
        <dbReference type="ARBA" id="ARBA00022692"/>
    </source>
</evidence>
<dbReference type="AlphaFoldDB" id="A0A0F3NP52"/>
<dbReference type="RefSeq" id="WP_045809182.1">
    <property type="nucleotide sequence ID" value="NZ_LANX01000001.1"/>
</dbReference>
<evidence type="ECO:0000256" key="5">
    <source>
        <dbReference type="ARBA" id="ARBA00023136"/>
    </source>
</evidence>
<name>A0A0F3NP52_9RICK</name>
<dbReference type="Pfam" id="PF01145">
    <property type="entry name" value="Band_7"/>
    <property type="match status" value="1"/>
</dbReference>
<dbReference type="PIRSF" id="PIRSF005651">
    <property type="entry name" value="HflC"/>
    <property type="match status" value="1"/>
</dbReference>
<keyword evidence="5" id="KW-0472">Membrane</keyword>
<dbReference type="OrthoDB" id="9812991at2"/>
<evidence type="ECO:0000313" key="8">
    <source>
        <dbReference type="EMBL" id="KJV69482.1"/>
    </source>
</evidence>
<sequence length="288" mass="32971">MNGSLKLGLSIFIFFAAALLYNSLFIVNEAQQAIVLQFGKVIRKIHNSGLYLKTPIIDKIIYLDNRVIDIRSNSCEVIAADQKRFIVDFYAKYKITDPVNFYQTVKNEPGLENRLSSIIESNLREKVGNVALINFLNEARSDVMLLIQQGVSKESKKFGIKMVDVRIKRADLPEENSSAIFRRMQTDREKEAKEIRAEGEEISQKIKSDAELQKRIIIANAMKEAQIIRGEGEARASKIYNSALKVDPEFFSFYRTMQSYRKAFSNDKTKFILSPNNDFMGPFNKNRG</sequence>
<dbReference type="Proteomes" id="UP000033562">
    <property type="component" value="Unassembled WGS sequence"/>
</dbReference>
<dbReference type="GO" id="GO:0016020">
    <property type="term" value="C:membrane"/>
    <property type="evidence" value="ECO:0007669"/>
    <property type="project" value="UniProtKB-SubCell"/>
</dbReference>
<dbReference type="PANTHER" id="PTHR42911:SF1">
    <property type="entry name" value="MODULATOR OF FTSH PROTEASE HFLC"/>
    <property type="match status" value="1"/>
</dbReference>
<dbReference type="InterPro" id="IPR010200">
    <property type="entry name" value="HflC"/>
</dbReference>
<comment type="function">
    <text evidence="6">HflC and HflK could regulate a protease.</text>
</comment>
<dbReference type="InterPro" id="IPR001107">
    <property type="entry name" value="Band_7"/>
</dbReference>
<dbReference type="PATRIC" id="fig|1359163.3.peg.846"/>
<dbReference type="Gene3D" id="3.30.479.30">
    <property type="entry name" value="Band 7 domain"/>
    <property type="match status" value="1"/>
</dbReference>
<evidence type="ECO:0000256" key="6">
    <source>
        <dbReference type="PIRNR" id="PIRNR005651"/>
    </source>
</evidence>
<dbReference type="PRINTS" id="PR00721">
    <property type="entry name" value="STOMATIN"/>
</dbReference>
<evidence type="ECO:0000256" key="4">
    <source>
        <dbReference type="ARBA" id="ARBA00022989"/>
    </source>
</evidence>
<dbReference type="SMART" id="SM00244">
    <property type="entry name" value="PHB"/>
    <property type="match status" value="1"/>
</dbReference>
<proteinExistence type="inferred from homology"/>
<protein>
    <recommendedName>
        <fullName evidence="6">Protein HflC</fullName>
    </recommendedName>
</protein>
<comment type="subcellular location">
    <subcellularLocation>
        <location evidence="1">Membrane</location>
        <topology evidence="1">Single-pass membrane protein</topology>
    </subcellularLocation>
</comment>
<keyword evidence="9" id="KW-1185">Reference proteome</keyword>
<accession>A0A0F3NP52</accession>
<comment type="similarity">
    <text evidence="2 6">Belongs to the band 7/mec-2 family. HflC subfamily.</text>
</comment>
<dbReference type="InterPro" id="IPR036013">
    <property type="entry name" value="Band_7/SPFH_dom_sf"/>
</dbReference>